<feature type="region of interest" description="Disordered" evidence="1">
    <location>
        <begin position="58"/>
        <end position="82"/>
    </location>
</feature>
<gene>
    <name evidence="2" type="ORF">EV384_4855</name>
</gene>
<comment type="caution">
    <text evidence="2">The sequence shown here is derived from an EMBL/GenBank/DDBJ whole genome shotgun (WGS) entry which is preliminary data.</text>
</comment>
<evidence type="ECO:0000256" key="1">
    <source>
        <dbReference type="SAM" id="MobiDB-lite"/>
    </source>
</evidence>
<protein>
    <recommendedName>
        <fullName evidence="4">Glyoxalase-like domain-containing protein</fullName>
    </recommendedName>
</protein>
<dbReference type="EMBL" id="SHLD01000001">
    <property type="protein sequence ID" value="RZU76222.1"/>
    <property type="molecule type" value="Genomic_DNA"/>
</dbReference>
<evidence type="ECO:0000313" key="3">
    <source>
        <dbReference type="Proteomes" id="UP000294114"/>
    </source>
</evidence>
<organism evidence="2 3">
    <name type="scientific">Micromonospora kangleipakensis</name>
    <dbReference type="NCBI Taxonomy" id="1077942"/>
    <lineage>
        <taxon>Bacteria</taxon>
        <taxon>Bacillati</taxon>
        <taxon>Actinomycetota</taxon>
        <taxon>Actinomycetes</taxon>
        <taxon>Micromonosporales</taxon>
        <taxon>Micromonosporaceae</taxon>
        <taxon>Micromonospora</taxon>
    </lineage>
</organism>
<dbReference type="OrthoDB" id="3212826at2"/>
<sequence length="82" mass="8889">MHRSRVHALLSDVPQDSAAQATGFWSAALGVPPRHDTDEPEFTNLPDVVPDLITAIVRRATPRPPGRRPGRPQCPVTRCTAG</sequence>
<keyword evidence="3" id="KW-1185">Reference proteome</keyword>
<reference evidence="2 3" key="1">
    <citation type="submission" date="2019-02" db="EMBL/GenBank/DDBJ databases">
        <title>Sequencing the genomes of 1000 actinobacteria strains.</title>
        <authorList>
            <person name="Klenk H.-P."/>
        </authorList>
    </citation>
    <scope>NUCLEOTIDE SEQUENCE [LARGE SCALE GENOMIC DNA]</scope>
    <source>
        <strain evidence="2 3">DSM 45612</strain>
    </source>
</reference>
<proteinExistence type="predicted"/>
<evidence type="ECO:0000313" key="2">
    <source>
        <dbReference type="EMBL" id="RZU76222.1"/>
    </source>
</evidence>
<dbReference type="Gene3D" id="3.10.180.10">
    <property type="entry name" value="2,3-Dihydroxybiphenyl 1,2-Dioxygenase, domain 1"/>
    <property type="match status" value="1"/>
</dbReference>
<dbReference type="InterPro" id="IPR029068">
    <property type="entry name" value="Glyas_Bleomycin-R_OHBP_Dase"/>
</dbReference>
<name>A0A4Q8BE71_9ACTN</name>
<evidence type="ECO:0008006" key="4">
    <source>
        <dbReference type="Google" id="ProtNLM"/>
    </source>
</evidence>
<dbReference type="Proteomes" id="UP000294114">
    <property type="component" value="Unassembled WGS sequence"/>
</dbReference>
<accession>A0A4Q8BE71</accession>
<dbReference type="RefSeq" id="WP_130336731.1">
    <property type="nucleotide sequence ID" value="NZ_SHLD01000001.1"/>
</dbReference>
<dbReference type="AlphaFoldDB" id="A0A4Q8BE71"/>